<dbReference type="GO" id="GO:0060271">
    <property type="term" value="P:cilium assembly"/>
    <property type="evidence" value="ECO:0007669"/>
    <property type="project" value="TreeGrafter"/>
</dbReference>
<comment type="function">
    <text evidence="10">Component of the transition zone in primary cilia. Required for ciliogenesis.</text>
</comment>
<feature type="compositionally biased region" description="Basic and acidic residues" evidence="11">
    <location>
        <begin position="172"/>
        <end position="191"/>
    </location>
</feature>
<evidence type="ECO:0000256" key="5">
    <source>
        <dbReference type="ARBA" id="ARBA00022794"/>
    </source>
</evidence>
<feature type="compositionally biased region" description="Basic and acidic residues" evidence="11">
    <location>
        <begin position="142"/>
        <end position="161"/>
    </location>
</feature>
<evidence type="ECO:0000256" key="10">
    <source>
        <dbReference type="ARBA" id="ARBA00025631"/>
    </source>
</evidence>
<evidence type="ECO:0000256" key="9">
    <source>
        <dbReference type="ARBA" id="ARBA00023273"/>
    </source>
</evidence>
<evidence type="ECO:0000313" key="14">
    <source>
        <dbReference type="Proteomes" id="UP001174909"/>
    </source>
</evidence>
<dbReference type="GO" id="GO:0016020">
    <property type="term" value="C:membrane"/>
    <property type="evidence" value="ECO:0007669"/>
    <property type="project" value="UniProtKB-SubCell"/>
</dbReference>
<reference evidence="13" key="1">
    <citation type="submission" date="2023-03" db="EMBL/GenBank/DDBJ databases">
        <authorList>
            <person name="Steffen K."/>
            <person name="Cardenas P."/>
        </authorList>
    </citation>
    <scope>NUCLEOTIDE SEQUENCE</scope>
</reference>
<accession>A0AA35TA14</accession>
<keyword evidence="6 12" id="KW-1133">Transmembrane helix</keyword>
<feature type="transmembrane region" description="Helical" evidence="12">
    <location>
        <begin position="479"/>
        <end position="503"/>
    </location>
</feature>
<keyword evidence="9" id="KW-0966">Cell projection</keyword>
<evidence type="ECO:0000256" key="12">
    <source>
        <dbReference type="SAM" id="Phobius"/>
    </source>
</evidence>
<name>A0AA35TA14_GEOBA</name>
<keyword evidence="5" id="KW-0970">Cilium biogenesis/degradation</keyword>
<evidence type="ECO:0000256" key="11">
    <source>
        <dbReference type="SAM" id="MobiDB-lite"/>
    </source>
</evidence>
<feature type="compositionally biased region" description="Polar residues" evidence="11">
    <location>
        <begin position="535"/>
        <end position="556"/>
    </location>
</feature>
<sequence>MALARDDSIQHPDFRSAGEQRESPGPLHVSDLTSPRRPHKLEPLQQQQGGSGEGGGGGATKTKRKKTRIKRQGAVGELRGDLDGREEASEDPLLDASTLQQMQARLDPLYNPPTNVEPQKTTTFSSGSESAPIRTVVEDEMSGERGRRGREEGEGRGETGSRKRRRKRRTRRESGSESNDREPGPSDEQERPGTPLAATTSHSPTPPSQTEGSSRVAATVPHYFPPRDEIQDEEGCAEGGKGGRERVVEGASPVTVSHHLSQSPGLVFVERADGRGFDVRHKSSSVAPASDDTQCLKLMDRPISSELAALYSHQLVQRISVTAHGLLAGLSLWDCVASNVIGSLPGRHLTLLQSYHLLSLPAHSLYLLFLSLVSLSLLDRLDLARAGRQCCQFSLRSLPGLAVLAATALTGVALILSLSLAATDDRVSLFPDQPSLWPDIVTPRNLTSTNSTLHTLTTHTVSSDTAYFPTSNDPTTPALGAWLGLSAFRSICCVLGWGLLVLASSHDRMEEYISDMLENSVKAQQQSMVPCGAPDTTTQEDPPGSLQTEPTTTDTQLRFPPA</sequence>
<feature type="region of interest" description="Disordered" evidence="11">
    <location>
        <begin position="524"/>
        <end position="562"/>
    </location>
</feature>
<dbReference type="Proteomes" id="UP001174909">
    <property type="component" value="Unassembled WGS sequence"/>
</dbReference>
<comment type="caution">
    <text evidence="13">The sequence shown here is derived from an EMBL/GenBank/DDBJ whole genome shotgun (WGS) entry which is preliminary data.</text>
</comment>
<dbReference type="InterPro" id="IPR029409">
    <property type="entry name" value="TMEM237"/>
</dbReference>
<proteinExistence type="inferred from homology"/>
<dbReference type="Pfam" id="PF15383">
    <property type="entry name" value="TMEM237"/>
    <property type="match status" value="1"/>
</dbReference>
<dbReference type="PANTHER" id="PTHR28388:SF1">
    <property type="entry name" value="TRANSMEMBRANE PROTEIN 237"/>
    <property type="match status" value="1"/>
</dbReference>
<organism evidence="13 14">
    <name type="scientific">Geodia barretti</name>
    <name type="common">Barrett's horny sponge</name>
    <dbReference type="NCBI Taxonomy" id="519541"/>
    <lineage>
        <taxon>Eukaryota</taxon>
        <taxon>Metazoa</taxon>
        <taxon>Porifera</taxon>
        <taxon>Demospongiae</taxon>
        <taxon>Heteroscleromorpha</taxon>
        <taxon>Tetractinellida</taxon>
        <taxon>Astrophorina</taxon>
        <taxon>Geodiidae</taxon>
        <taxon>Geodia</taxon>
    </lineage>
</organism>
<keyword evidence="14" id="KW-1185">Reference proteome</keyword>
<evidence type="ECO:0000256" key="1">
    <source>
        <dbReference type="ARBA" id="ARBA00004138"/>
    </source>
</evidence>
<dbReference type="GO" id="GO:0035869">
    <property type="term" value="C:ciliary transition zone"/>
    <property type="evidence" value="ECO:0007669"/>
    <property type="project" value="TreeGrafter"/>
</dbReference>
<keyword evidence="8 12" id="KW-0472">Membrane</keyword>
<keyword evidence="4 12" id="KW-0812">Transmembrane</keyword>
<feature type="compositionally biased region" description="Basic and acidic residues" evidence="11">
    <location>
        <begin position="1"/>
        <end position="22"/>
    </location>
</feature>
<evidence type="ECO:0000313" key="13">
    <source>
        <dbReference type="EMBL" id="CAI8043606.1"/>
    </source>
</evidence>
<dbReference type="EMBL" id="CASHTH010003340">
    <property type="protein sequence ID" value="CAI8043606.1"/>
    <property type="molecule type" value="Genomic_DNA"/>
</dbReference>
<evidence type="ECO:0000256" key="3">
    <source>
        <dbReference type="ARBA" id="ARBA00008783"/>
    </source>
</evidence>
<feature type="compositionally biased region" description="Polar residues" evidence="11">
    <location>
        <begin position="112"/>
        <end position="129"/>
    </location>
</feature>
<feature type="region of interest" description="Disordered" evidence="11">
    <location>
        <begin position="1"/>
        <end position="244"/>
    </location>
</feature>
<evidence type="ECO:0000256" key="2">
    <source>
        <dbReference type="ARBA" id="ARBA00004141"/>
    </source>
</evidence>
<evidence type="ECO:0000256" key="8">
    <source>
        <dbReference type="ARBA" id="ARBA00023136"/>
    </source>
</evidence>
<keyword evidence="7" id="KW-0969">Cilium</keyword>
<protein>
    <submittedName>
        <fullName evidence="13">Transmembrane protein 237</fullName>
    </submittedName>
</protein>
<feature type="compositionally biased region" description="Basic and acidic residues" evidence="11">
    <location>
        <begin position="78"/>
        <end position="87"/>
    </location>
</feature>
<gene>
    <name evidence="13" type="ORF">GBAR_LOCUS24181</name>
</gene>
<evidence type="ECO:0000256" key="4">
    <source>
        <dbReference type="ARBA" id="ARBA00022692"/>
    </source>
</evidence>
<comment type="similarity">
    <text evidence="3">Belongs to the TMEM237 family.</text>
</comment>
<feature type="compositionally biased region" description="Basic residues" evidence="11">
    <location>
        <begin position="162"/>
        <end position="171"/>
    </location>
</feature>
<dbReference type="PANTHER" id="PTHR28388">
    <property type="entry name" value="TRANSMEMBRANE PROTEIN 237"/>
    <property type="match status" value="1"/>
</dbReference>
<evidence type="ECO:0000256" key="7">
    <source>
        <dbReference type="ARBA" id="ARBA00023069"/>
    </source>
</evidence>
<feature type="transmembrane region" description="Helical" evidence="12">
    <location>
        <begin position="398"/>
        <end position="422"/>
    </location>
</feature>
<dbReference type="AlphaFoldDB" id="A0AA35TA14"/>
<feature type="compositionally biased region" description="Gly residues" evidence="11">
    <location>
        <begin position="49"/>
        <end position="59"/>
    </location>
</feature>
<feature type="transmembrane region" description="Helical" evidence="12">
    <location>
        <begin position="355"/>
        <end position="378"/>
    </location>
</feature>
<evidence type="ECO:0000256" key="6">
    <source>
        <dbReference type="ARBA" id="ARBA00022989"/>
    </source>
</evidence>
<comment type="subcellular location">
    <subcellularLocation>
        <location evidence="1">Cell projection</location>
        <location evidence="1">Cilium</location>
    </subcellularLocation>
    <subcellularLocation>
        <location evidence="2">Membrane</location>
        <topology evidence="2">Multi-pass membrane protein</topology>
    </subcellularLocation>
</comment>
<feature type="compositionally biased region" description="Basic residues" evidence="11">
    <location>
        <begin position="61"/>
        <end position="71"/>
    </location>
</feature>